<evidence type="ECO:0000256" key="2">
    <source>
        <dbReference type="SAM" id="MobiDB-lite"/>
    </source>
</evidence>
<evidence type="ECO:0000256" key="1">
    <source>
        <dbReference type="ARBA" id="ARBA00022703"/>
    </source>
</evidence>
<gene>
    <name evidence="4" type="ORF">LV75_000139</name>
</gene>
<dbReference type="Pfam" id="PF00931">
    <property type="entry name" value="NB-ARC"/>
    <property type="match status" value="1"/>
</dbReference>
<evidence type="ECO:0000313" key="4">
    <source>
        <dbReference type="EMBL" id="MCP2267657.1"/>
    </source>
</evidence>
<reference evidence="4 5" key="1">
    <citation type="submission" date="2022-06" db="EMBL/GenBank/DDBJ databases">
        <title>Genomic Encyclopedia of Archaeal and Bacterial Type Strains, Phase II (KMG-II): from individual species to whole genera.</title>
        <authorList>
            <person name="Goeker M."/>
        </authorList>
    </citation>
    <scope>NUCLEOTIDE SEQUENCE [LARGE SCALE GENOMIC DNA]</scope>
    <source>
        <strain evidence="4 5">DSM 44255</strain>
    </source>
</reference>
<feature type="region of interest" description="Disordered" evidence="2">
    <location>
        <begin position="1"/>
        <end position="24"/>
    </location>
</feature>
<organism evidence="4 5">
    <name type="scientific">Actinokineospora diospyrosa</name>
    <dbReference type="NCBI Taxonomy" id="103728"/>
    <lineage>
        <taxon>Bacteria</taxon>
        <taxon>Bacillati</taxon>
        <taxon>Actinomycetota</taxon>
        <taxon>Actinomycetes</taxon>
        <taxon>Pseudonocardiales</taxon>
        <taxon>Pseudonocardiaceae</taxon>
        <taxon>Actinokineospora</taxon>
    </lineage>
</organism>
<dbReference type="SUPFAM" id="SSF52540">
    <property type="entry name" value="P-loop containing nucleoside triphosphate hydrolases"/>
    <property type="match status" value="1"/>
</dbReference>
<dbReference type="SUPFAM" id="SSF50998">
    <property type="entry name" value="Quinoprotein alcohol dehydrogenase-like"/>
    <property type="match status" value="1"/>
</dbReference>
<dbReference type="InterPro" id="IPR011047">
    <property type="entry name" value="Quinoprotein_ADH-like_sf"/>
</dbReference>
<evidence type="ECO:0000313" key="5">
    <source>
        <dbReference type="Proteomes" id="UP001205185"/>
    </source>
</evidence>
<protein>
    <submittedName>
        <fullName evidence="4">NB-ARC domain-containing protein</fullName>
    </submittedName>
</protein>
<evidence type="ECO:0000259" key="3">
    <source>
        <dbReference type="Pfam" id="PF00931"/>
    </source>
</evidence>
<dbReference type="PRINTS" id="PR00364">
    <property type="entry name" value="DISEASERSIST"/>
</dbReference>
<dbReference type="Proteomes" id="UP001205185">
    <property type="component" value="Unassembled WGS sequence"/>
</dbReference>
<comment type="caution">
    <text evidence="4">The sequence shown here is derived from an EMBL/GenBank/DDBJ whole genome shotgun (WGS) entry which is preliminary data.</text>
</comment>
<sequence length="1014" mass="108389">MIHTYPVTHRPRTRRPRTHNEVSGTVHGPVIQADHVTITGGAVAADVWLVPEPDRDLIDRAELADLIAAVQAGTSVIGVIGSGGFGKTTLVGQACRALRADFPGGVLWITLGEHVPDPVLADKVNDLTEALTGTRPSFADPVVAGHHLAHLLSTRPRTLLVVDDVWATSRLAPLLGAPQVIATSRTRGTVPLTATVVPVGSLSAAESHSLLTLGLPGLTRTAPLTRLTGRWALLLSLVNSAVRLATEDGTDPDLAAEEVAEQLRAEGPDSLDLDTRDGRNQAVRATVEASTRRLSPEDRARFAELGAFPEDTAIPIDVVRALWPTSRRLVRQLTDLALITRTGDSLRLHDVLRTYLRHVLGPALTQVSSRLVEILRASPWATAGPYALRHLSTHAAEAGLLDDLICDPEYLLAADQPELLAALPATHTDSGRTAAQIYRRVAHHLRDRPHAERPAYLELASLRMRADLPFPQAEQAPWRCERAEWVPEHAHTVVARHPVAIVGAAVVPRADGRTWVLSLDKSGALWVIDLERNERVEPTWTARAQGATAVTSFPHGVGHAVLFGFPSGEFRGWDVESGEPLRWAFPDPDKGVVTAIASTPAGPVVVAALGNTWLWSWDVAAGRPAGPMIRAAGARGDLAVSSRAGHPIATISRHWPAVGTSWKLTTGEAVEQAAPPLPTLGRDVSTAMFNAHSGTCARIDSPRPGWAVTWGRFDHTVRLWDTTGSTPAAETLWSVQAVELLVRAGEFVVSAQPSAHHVWRADGTGPWLTGEPLWSAAAADPALLVYVTPDTTKVVNLHDNTVRHLRGSRAGELVLACLSEGNRVLGVFAYGHTCALRDLTAGTEVWATNTASHGGHAVFHPARGVVLTDSGPDYSLEARTISTGEEVVLEGPAGPVLAMCVADHAFALIEAENPEVWDVDAMVCLAVLPPFELNPVVALHHWGDALIVLAGGHRLTVHIVPLTGGAGPVVPPIDLDTNITALAVDHLGRIVVGTDLGLVWLRLRSPQGWRKMGT</sequence>
<proteinExistence type="predicted"/>
<dbReference type="Gene3D" id="1.10.10.10">
    <property type="entry name" value="Winged helix-like DNA-binding domain superfamily/Winged helix DNA-binding domain"/>
    <property type="match status" value="1"/>
</dbReference>
<dbReference type="InterPro" id="IPR015943">
    <property type="entry name" value="WD40/YVTN_repeat-like_dom_sf"/>
</dbReference>
<dbReference type="PANTHER" id="PTHR22845">
    <property type="entry name" value="APOPTOTIC PROTEASE-ACTIVATING FACTOR 1"/>
    <property type="match status" value="1"/>
</dbReference>
<dbReference type="Gene3D" id="3.40.50.300">
    <property type="entry name" value="P-loop containing nucleotide triphosphate hydrolases"/>
    <property type="match status" value="1"/>
</dbReference>
<keyword evidence="1" id="KW-0053">Apoptosis</keyword>
<dbReference type="Gene3D" id="2.130.10.10">
    <property type="entry name" value="YVTN repeat-like/Quinoprotein amine dehydrogenase"/>
    <property type="match status" value="1"/>
</dbReference>
<feature type="domain" description="NB-ARC" evidence="3">
    <location>
        <begin position="73"/>
        <end position="171"/>
    </location>
</feature>
<dbReference type="InterPro" id="IPR036388">
    <property type="entry name" value="WH-like_DNA-bd_sf"/>
</dbReference>
<name>A0ABT1I4W1_9PSEU</name>
<dbReference type="InterPro" id="IPR002182">
    <property type="entry name" value="NB-ARC"/>
</dbReference>
<accession>A0ABT1I4W1</accession>
<dbReference type="InterPro" id="IPR027417">
    <property type="entry name" value="P-loop_NTPase"/>
</dbReference>
<keyword evidence="5" id="KW-1185">Reference proteome</keyword>
<dbReference type="PANTHER" id="PTHR22845:SF5">
    <property type="entry name" value="APOPTOTIC PROTEASE-ACTIVATING FACTOR 1"/>
    <property type="match status" value="1"/>
</dbReference>
<dbReference type="EMBL" id="JAMTCO010000001">
    <property type="protein sequence ID" value="MCP2267657.1"/>
    <property type="molecule type" value="Genomic_DNA"/>
</dbReference>